<dbReference type="EMBL" id="AJAK01000010">
    <property type="protein sequence ID" value="EOH79359.1"/>
    <property type="molecule type" value="Genomic_DNA"/>
</dbReference>
<accession>R2RTU1</accession>
<name>R2RTU1_9ENTE</name>
<dbReference type="EMBL" id="ASWA01000004">
    <property type="protein sequence ID" value="EOT64882.1"/>
    <property type="molecule type" value="Genomic_DNA"/>
</dbReference>
<organism evidence="10 12">
    <name type="scientific">Enterococcus malodoratus ATCC 43197</name>
    <dbReference type="NCBI Taxonomy" id="1158601"/>
    <lineage>
        <taxon>Bacteria</taxon>
        <taxon>Bacillati</taxon>
        <taxon>Bacillota</taxon>
        <taxon>Bacilli</taxon>
        <taxon>Lactobacillales</taxon>
        <taxon>Enterococcaceae</taxon>
        <taxon>Enterococcus</taxon>
    </lineage>
</organism>
<protein>
    <submittedName>
        <fullName evidence="10">DrrB family ABC transporter efflux protein</fullName>
    </submittedName>
</protein>
<feature type="transmembrane region" description="Helical" evidence="8">
    <location>
        <begin position="282"/>
        <end position="299"/>
    </location>
</feature>
<keyword evidence="4" id="KW-1003">Cell membrane</keyword>
<evidence type="ECO:0000256" key="6">
    <source>
        <dbReference type="ARBA" id="ARBA00022989"/>
    </source>
</evidence>
<comment type="subcellular location">
    <subcellularLocation>
        <location evidence="1">Cell membrane</location>
        <topology evidence="1">Multi-pass membrane protein</topology>
    </subcellularLocation>
</comment>
<feature type="transmembrane region" description="Helical" evidence="8">
    <location>
        <begin position="213"/>
        <end position="237"/>
    </location>
</feature>
<dbReference type="PROSITE" id="PS51012">
    <property type="entry name" value="ABC_TM2"/>
    <property type="match status" value="1"/>
</dbReference>
<dbReference type="GO" id="GO:0005886">
    <property type="term" value="C:plasma membrane"/>
    <property type="evidence" value="ECO:0007669"/>
    <property type="project" value="UniProtKB-SubCell"/>
</dbReference>
<dbReference type="InterPro" id="IPR051449">
    <property type="entry name" value="ABC-2_transporter_component"/>
</dbReference>
<reference evidence="10 12" key="1">
    <citation type="submission" date="2013-02" db="EMBL/GenBank/DDBJ databases">
        <title>The Genome Sequence of Enterococcus malodoratus ATCC_43197.</title>
        <authorList>
            <consortium name="The Broad Institute Genome Sequencing Platform"/>
            <consortium name="The Broad Institute Genome Sequencing Center for Infectious Disease"/>
            <person name="Earl A.M."/>
            <person name="Gilmore M.S."/>
            <person name="Lebreton F."/>
            <person name="Walker B."/>
            <person name="Young S.K."/>
            <person name="Zeng Q."/>
            <person name="Gargeya S."/>
            <person name="Fitzgerald M."/>
            <person name="Haas B."/>
            <person name="Abouelleil A."/>
            <person name="Alvarado L."/>
            <person name="Arachchi H.M."/>
            <person name="Berlin A.M."/>
            <person name="Chapman S.B."/>
            <person name="Dewar J."/>
            <person name="Goldberg J."/>
            <person name="Griggs A."/>
            <person name="Gujja S."/>
            <person name="Hansen M."/>
            <person name="Howarth C."/>
            <person name="Imamovic A."/>
            <person name="Larimer J."/>
            <person name="McCowan C."/>
            <person name="Murphy C."/>
            <person name="Neiman D."/>
            <person name="Pearson M."/>
            <person name="Priest M."/>
            <person name="Roberts A."/>
            <person name="Saif S."/>
            <person name="Shea T."/>
            <person name="Sisk P."/>
            <person name="Sykes S."/>
            <person name="Wortman J."/>
            <person name="Nusbaum C."/>
            <person name="Birren B."/>
        </authorList>
    </citation>
    <scope>NUCLEOTIDE SEQUENCE [LARGE SCALE GENOMIC DNA]</scope>
    <source>
        <strain evidence="10 12">ATCC 43197</strain>
    </source>
</reference>
<dbReference type="InterPro" id="IPR047817">
    <property type="entry name" value="ABC2_TM_bact-type"/>
</dbReference>
<evidence type="ECO:0000256" key="3">
    <source>
        <dbReference type="ARBA" id="ARBA00022448"/>
    </source>
</evidence>
<evidence type="ECO:0000313" key="12">
    <source>
        <dbReference type="Proteomes" id="UP000013783"/>
    </source>
</evidence>
<dbReference type="RefSeq" id="WP_010740188.1">
    <property type="nucleotide sequence ID" value="NZ_KB946250.1"/>
</dbReference>
<dbReference type="STRING" id="71451.RV07_GL001293"/>
<dbReference type="OrthoDB" id="9776218at2"/>
<dbReference type="PANTHER" id="PTHR30294:SF38">
    <property type="entry name" value="TRANSPORT PERMEASE PROTEIN"/>
    <property type="match status" value="1"/>
</dbReference>
<evidence type="ECO:0000313" key="10">
    <source>
        <dbReference type="EMBL" id="EOH79359.1"/>
    </source>
</evidence>
<dbReference type="AlphaFoldDB" id="R2RTU1"/>
<feature type="transmembrane region" description="Helical" evidence="8">
    <location>
        <begin position="21"/>
        <end position="40"/>
    </location>
</feature>
<evidence type="ECO:0000256" key="7">
    <source>
        <dbReference type="ARBA" id="ARBA00023136"/>
    </source>
</evidence>
<comment type="caution">
    <text evidence="10">The sequence shown here is derived from an EMBL/GenBank/DDBJ whole genome shotgun (WGS) entry which is preliminary data.</text>
</comment>
<feature type="transmembrane region" description="Helical" evidence="8">
    <location>
        <begin position="249"/>
        <end position="270"/>
    </location>
</feature>
<evidence type="ECO:0000256" key="2">
    <source>
        <dbReference type="ARBA" id="ARBA00007783"/>
    </source>
</evidence>
<keyword evidence="7 8" id="KW-0472">Membrane</keyword>
<evidence type="ECO:0000256" key="5">
    <source>
        <dbReference type="ARBA" id="ARBA00022692"/>
    </source>
</evidence>
<dbReference type="PATRIC" id="fig|1158601.3.peg.1303"/>
<evidence type="ECO:0000256" key="1">
    <source>
        <dbReference type="ARBA" id="ARBA00004651"/>
    </source>
</evidence>
<keyword evidence="5 8" id="KW-0812">Transmembrane</keyword>
<evidence type="ECO:0000313" key="13">
    <source>
        <dbReference type="Proteomes" id="UP000014148"/>
    </source>
</evidence>
<feature type="domain" description="ABC transmembrane type-2" evidence="9">
    <location>
        <begin position="116"/>
        <end position="360"/>
    </location>
</feature>
<proteinExistence type="inferred from homology"/>
<feature type="transmembrane region" description="Helical" evidence="8">
    <location>
        <begin position="339"/>
        <end position="357"/>
    </location>
</feature>
<evidence type="ECO:0000256" key="4">
    <source>
        <dbReference type="ARBA" id="ARBA00022475"/>
    </source>
</evidence>
<feature type="transmembrane region" description="Helical" evidence="8">
    <location>
        <begin position="170"/>
        <end position="192"/>
    </location>
</feature>
<reference evidence="11 13" key="2">
    <citation type="submission" date="2013-03" db="EMBL/GenBank/DDBJ databases">
        <title>The Genome Sequence of Enterococcus malodoratus ATCC_43197 (PacBio/Illumina hybrid assembly).</title>
        <authorList>
            <consortium name="The Broad Institute Genomics Platform"/>
            <consortium name="The Broad Institute Genome Sequencing Center for Infectious Disease"/>
            <person name="Earl A."/>
            <person name="Russ C."/>
            <person name="Gilmore M."/>
            <person name="Surin D."/>
            <person name="Walker B."/>
            <person name="Young S."/>
            <person name="Zeng Q."/>
            <person name="Gargeya S."/>
            <person name="Fitzgerald M."/>
            <person name="Haas B."/>
            <person name="Abouelleil A."/>
            <person name="Allen A.W."/>
            <person name="Alvarado L."/>
            <person name="Arachchi H.M."/>
            <person name="Berlin A.M."/>
            <person name="Chapman S.B."/>
            <person name="Gainer-Dewar J."/>
            <person name="Goldberg J."/>
            <person name="Griggs A."/>
            <person name="Gujja S."/>
            <person name="Hansen M."/>
            <person name="Howarth C."/>
            <person name="Imamovic A."/>
            <person name="Ireland A."/>
            <person name="Larimer J."/>
            <person name="McCowan C."/>
            <person name="Murphy C."/>
            <person name="Pearson M."/>
            <person name="Poon T.W."/>
            <person name="Priest M."/>
            <person name="Roberts A."/>
            <person name="Saif S."/>
            <person name="Shea T."/>
            <person name="Sisk P."/>
            <person name="Sykes S."/>
            <person name="Wortman J."/>
            <person name="Nusbaum C."/>
            <person name="Birren B."/>
        </authorList>
    </citation>
    <scope>NUCLEOTIDE SEQUENCE [LARGE SCALE GENOMIC DNA]</scope>
    <source>
        <strain evidence="11 13">ATCC 43197</strain>
    </source>
</reference>
<gene>
    <name evidence="11" type="ORF">I585_04083</name>
    <name evidence="10" type="ORF">UAI_01337</name>
</gene>
<comment type="similarity">
    <text evidence="2">Belongs to the ABC-2 integral membrane protein family.</text>
</comment>
<dbReference type="Proteomes" id="UP000013783">
    <property type="component" value="Unassembled WGS sequence"/>
</dbReference>
<keyword evidence="3" id="KW-0813">Transport</keyword>
<dbReference type="eggNOG" id="COG0842">
    <property type="taxonomic scope" value="Bacteria"/>
</dbReference>
<evidence type="ECO:0000259" key="9">
    <source>
        <dbReference type="PROSITE" id="PS51012"/>
    </source>
</evidence>
<dbReference type="InterPro" id="IPR013525">
    <property type="entry name" value="ABC2_TM"/>
</dbReference>
<sequence length="363" mass="40820">MRRFNAILTRVLKELIRDKRTLALMLIAPIIVLSLMNVVFDSNSETHVKIGVDDTVPTSLVNSFPSDKVKTKKYSDDATIHETMKKHNLDAFITIDGSTIKVAYENEDPSNTAQIKGMIQTILTASKMKEISKDLQELAVKTHTPINVQNFKIEDSYVYGSADSTFFDKIFPILIGFFVFFFVFLISGIALLRERTSGTLERLLATPVKRSEIVFGYLVGYGLFAIIQTFVIVFFSIYVLNLQIEGNLIWVLATNILIALTALSMGIFVSTFASSEFQMVQFIPLIVIPQVFFSGLIPLDTMADWVRYLSYIFPLSYAGNALTAVMIKGQGWENIWPNLAILVLFIAGFTLLNITGLKKYRKV</sequence>
<evidence type="ECO:0000256" key="8">
    <source>
        <dbReference type="SAM" id="Phobius"/>
    </source>
</evidence>
<dbReference type="GO" id="GO:0140359">
    <property type="term" value="F:ABC-type transporter activity"/>
    <property type="evidence" value="ECO:0007669"/>
    <property type="project" value="InterPro"/>
</dbReference>
<dbReference type="Proteomes" id="UP000014148">
    <property type="component" value="Unassembled WGS sequence"/>
</dbReference>
<keyword evidence="6 8" id="KW-1133">Transmembrane helix</keyword>
<evidence type="ECO:0000313" key="11">
    <source>
        <dbReference type="EMBL" id="EOT64882.1"/>
    </source>
</evidence>
<keyword evidence="13" id="KW-1185">Reference proteome</keyword>
<dbReference type="PANTHER" id="PTHR30294">
    <property type="entry name" value="MEMBRANE COMPONENT OF ABC TRANSPORTER YHHJ-RELATED"/>
    <property type="match status" value="1"/>
</dbReference>
<dbReference type="Pfam" id="PF12698">
    <property type="entry name" value="ABC2_membrane_3"/>
    <property type="match status" value="1"/>
</dbReference>